<evidence type="ECO:0000313" key="2">
    <source>
        <dbReference type="EMBL" id="GFY45787.1"/>
    </source>
</evidence>
<protein>
    <submittedName>
        <fullName evidence="2">Uncharacterized protein</fullName>
    </submittedName>
</protein>
<feature type="non-terminal residue" evidence="2">
    <location>
        <position position="37"/>
    </location>
</feature>
<comment type="caution">
    <text evidence="2">The sequence shown here is derived from an EMBL/GenBank/DDBJ whole genome shotgun (WGS) entry which is preliminary data.</text>
</comment>
<keyword evidence="3" id="KW-1185">Reference proteome</keyword>
<dbReference type="EMBL" id="BMAV01005050">
    <property type="protein sequence ID" value="GFY45787.1"/>
    <property type="molecule type" value="Genomic_DNA"/>
</dbReference>
<organism evidence="2 3">
    <name type="scientific">Trichonephila inaurata madagascariensis</name>
    <dbReference type="NCBI Taxonomy" id="2747483"/>
    <lineage>
        <taxon>Eukaryota</taxon>
        <taxon>Metazoa</taxon>
        <taxon>Ecdysozoa</taxon>
        <taxon>Arthropoda</taxon>
        <taxon>Chelicerata</taxon>
        <taxon>Arachnida</taxon>
        <taxon>Araneae</taxon>
        <taxon>Araneomorphae</taxon>
        <taxon>Entelegynae</taxon>
        <taxon>Araneoidea</taxon>
        <taxon>Nephilidae</taxon>
        <taxon>Trichonephila</taxon>
        <taxon>Trichonephila inaurata</taxon>
    </lineage>
</organism>
<name>A0A8X6X2G9_9ARAC</name>
<evidence type="ECO:0000313" key="3">
    <source>
        <dbReference type="Proteomes" id="UP000886998"/>
    </source>
</evidence>
<sequence>ERGEEEKEPQIGQDEDEPIIEEPPEVDYLDTISPRRL</sequence>
<gene>
    <name evidence="2" type="ORF">TNIN_330581</name>
</gene>
<feature type="region of interest" description="Disordered" evidence="1">
    <location>
        <begin position="1"/>
        <end position="37"/>
    </location>
</feature>
<feature type="non-terminal residue" evidence="2">
    <location>
        <position position="1"/>
    </location>
</feature>
<evidence type="ECO:0000256" key="1">
    <source>
        <dbReference type="SAM" id="MobiDB-lite"/>
    </source>
</evidence>
<dbReference type="Proteomes" id="UP000886998">
    <property type="component" value="Unassembled WGS sequence"/>
</dbReference>
<proteinExistence type="predicted"/>
<feature type="compositionally biased region" description="Acidic residues" evidence="1">
    <location>
        <begin position="13"/>
        <end position="28"/>
    </location>
</feature>
<reference evidence="2" key="1">
    <citation type="submission" date="2020-08" db="EMBL/GenBank/DDBJ databases">
        <title>Multicomponent nature underlies the extraordinary mechanical properties of spider dragline silk.</title>
        <authorList>
            <person name="Kono N."/>
            <person name="Nakamura H."/>
            <person name="Mori M."/>
            <person name="Yoshida Y."/>
            <person name="Ohtoshi R."/>
            <person name="Malay A.D."/>
            <person name="Moran D.A.P."/>
            <person name="Tomita M."/>
            <person name="Numata K."/>
            <person name="Arakawa K."/>
        </authorList>
    </citation>
    <scope>NUCLEOTIDE SEQUENCE</scope>
</reference>
<accession>A0A8X6X2G9</accession>
<dbReference type="AlphaFoldDB" id="A0A8X6X2G9"/>